<evidence type="ECO:0000313" key="3">
    <source>
        <dbReference type="Proteomes" id="UP001187531"/>
    </source>
</evidence>
<gene>
    <name evidence="2" type="ORF">QYM36_017020</name>
</gene>
<feature type="region of interest" description="Disordered" evidence="1">
    <location>
        <begin position="1"/>
        <end position="33"/>
    </location>
</feature>
<comment type="caution">
    <text evidence="2">The sequence shown here is derived from an EMBL/GenBank/DDBJ whole genome shotgun (WGS) entry which is preliminary data.</text>
</comment>
<reference evidence="2" key="1">
    <citation type="submission" date="2023-07" db="EMBL/GenBank/DDBJ databases">
        <title>Chromosome-level genome assembly of Artemia franciscana.</title>
        <authorList>
            <person name="Jo E."/>
        </authorList>
    </citation>
    <scope>NUCLEOTIDE SEQUENCE</scope>
    <source>
        <tissue evidence="2">Whole body</tissue>
    </source>
</reference>
<evidence type="ECO:0000313" key="2">
    <source>
        <dbReference type="EMBL" id="KAK2704831.1"/>
    </source>
</evidence>
<accession>A0AA88KWI3</accession>
<sequence>MPVSDACPTYERYSERNNDDDVNDEEPGQELESSWRDEWLLHIDMARKATHKYQEDASENDSPDKRVYAVDLQKELDFKEESQHKKVKLPHLNAIVEVEFRKGSRDMFYRASFDSDEVLLSDSAKVIQPYENSRP</sequence>
<protein>
    <submittedName>
        <fullName evidence="2">Uncharacterized protein</fullName>
    </submittedName>
</protein>
<organism evidence="2 3">
    <name type="scientific">Artemia franciscana</name>
    <name type="common">Brine shrimp</name>
    <name type="synonym">Artemia sanfranciscana</name>
    <dbReference type="NCBI Taxonomy" id="6661"/>
    <lineage>
        <taxon>Eukaryota</taxon>
        <taxon>Metazoa</taxon>
        <taxon>Ecdysozoa</taxon>
        <taxon>Arthropoda</taxon>
        <taxon>Crustacea</taxon>
        <taxon>Branchiopoda</taxon>
        <taxon>Anostraca</taxon>
        <taxon>Artemiidae</taxon>
        <taxon>Artemia</taxon>
    </lineage>
</organism>
<proteinExistence type="predicted"/>
<keyword evidence="3" id="KW-1185">Reference proteome</keyword>
<dbReference type="AlphaFoldDB" id="A0AA88KWI3"/>
<dbReference type="EMBL" id="JAVRJZ010000021">
    <property type="protein sequence ID" value="KAK2704831.1"/>
    <property type="molecule type" value="Genomic_DNA"/>
</dbReference>
<feature type="compositionally biased region" description="Acidic residues" evidence="1">
    <location>
        <begin position="20"/>
        <end position="29"/>
    </location>
</feature>
<dbReference type="Proteomes" id="UP001187531">
    <property type="component" value="Unassembled WGS sequence"/>
</dbReference>
<name>A0AA88KWI3_ARTSF</name>
<evidence type="ECO:0000256" key="1">
    <source>
        <dbReference type="SAM" id="MobiDB-lite"/>
    </source>
</evidence>